<dbReference type="Proteomes" id="UP000593892">
    <property type="component" value="Chromosome"/>
</dbReference>
<dbReference type="EMBL" id="CP063849">
    <property type="protein sequence ID" value="QOY86893.1"/>
    <property type="molecule type" value="Genomic_DNA"/>
</dbReference>
<gene>
    <name evidence="2" type="ORF">IRI77_29560</name>
</gene>
<evidence type="ECO:0000313" key="3">
    <source>
        <dbReference type="Proteomes" id="UP000593892"/>
    </source>
</evidence>
<sequence>MHDRYRLGPLFLSGSILLAGACLALGSEPGSFDRSLPVAGPVYLDVKSDPGGVVITAGAAGTVRVHAVIKPLFGRLDLDIAEANIRALEKNPPIEQVGGRIRLGYVKDPSLLRAVSIRFEVETPRATEVHATTTSGGIQIDGITGPVVTATTSGRTEISNVAGEIRVSVQSGSVIVRNAGSSAFVRSQSGGLQLAGVQGAVDAETTSGGTEISDVAGSLRTATQSGNIRIENAKAAVVARNSSGSITALQAGGSVDAETRSGAIRISQLNPAPIRALAGSGSIQVQLASGGGYQLDALSHSGKISAPTAVASLVSKDGHSLRAPMGPGGPLVDLDTRSSRIEIR</sequence>
<dbReference type="AlphaFoldDB" id="A0A7S7NNI9"/>
<organism evidence="2 3">
    <name type="scientific">Paludibaculum fermentans</name>
    <dbReference type="NCBI Taxonomy" id="1473598"/>
    <lineage>
        <taxon>Bacteria</taxon>
        <taxon>Pseudomonadati</taxon>
        <taxon>Acidobacteriota</taxon>
        <taxon>Terriglobia</taxon>
        <taxon>Bryobacterales</taxon>
        <taxon>Bryobacteraceae</taxon>
        <taxon>Paludibaculum</taxon>
    </lineage>
</organism>
<feature type="domain" description="DUF4097" evidence="1">
    <location>
        <begin position="186"/>
        <end position="320"/>
    </location>
</feature>
<accession>A0A7S7NNI9</accession>
<dbReference type="InterPro" id="IPR025164">
    <property type="entry name" value="Toastrack_DUF4097"/>
</dbReference>
<reference evidence="2 3" key="1">
    <citation type="submission" date="2020-10" db="EMBL/GenBank/DDBJ databases">
        <title>Complete genome sequence of Paludibaculum fermentans P105T, a facultatively anaerobic acidobacterium capable of dissimilatory Fe(III) reduction.</title>
        <authorList>
            <person name="Dedysh S.N."/>
            <person name="Beletsky A.V."/>
            <person name="Kulichevskaya I.S."/>
            <person name="Mardanov A.V."/>
            <person name="Ravin N.V."/>
        </authorList>
    </citation>
    <scope>NUCLEOTIDE SEQUENCE [LARGE SCALE GENOMIC DNA]</scope>
    <source>
        <strain evidence="2 3">P105</strain>
    </source>
</reference>
<dbReference type="KEGG" id="pfer:IRI77_29560"/>
<evidence type="ECO:0000313" key="2">
    <source>
        <dbReference type="EMBL" id="QOY86893.1"/>
    </source>
</evidence>
<dbReference type="RefSeq" id="WP_194448562.1">
    <property type="nucleotide sequence ID" value="NZ_CP063849.1"/>
</dbReference>
<protein>
    <submittedName>
        <fullName evidence="2">DUF4097 family beta strand repeat protein</fullName>
    </submittedName>
</protein>
<dbReference type="Pfam" id="PF13349">
    <property type="entry name" value="DUF4097"/>
    <property type="match status" value="1"/>
</dbReference>
<name>A0A7S7NNI9_PALFE</name>
<dbReference type="PROSITE" id="PS51257">
    <property type="entry name" value="PROKAR_LIPOPROTEIN"/>
    <property type="match status" value="1"/>
</dbReference>
<evidence type="ECO:0000259" key="1">
    <source>
        <dbReference type="Pfam" id="PF13349"/>
    </source>
</evidence>
<keyword evidence="3" id="KW-1185">Reference proteome</keyword>
<proteinExistence type="predicted"/>